<accession>R7QKN5</accession>
<name>R7QKN5_CHOCR</name>
<dbReference type="KEGG" id="ccp:CHC_T00000938001"/>
<keyword evidence="2" id="KW-1185">Reference proteome</keyword>
<evidence type="ECO:0000313" key="1">
    <source>
        <dbReference type="EMBL" id="CDF38338.1"/>
    </source>
</evidence>
<dbReference type="EMBL" id="HG001918">
    <property type="protein sequence ID" value="CDF38338.1"/>
    <property type="molecule type" value="Genomic_DNA"/>
</dbReference>
<dbReference type="GeneID" id="17325942"/>
<proteinExistence type="predicted"/>
<organism evidence="1 2">
    <name type="scientific">Chondrus crispus</name>
    <name type="common">Carrageen Irish moss</name>
    <name type="synonym">Polymorpha crispa</name>
    <dbReference type="NCBI Taxonomy" id="2769"/>
    <lineage>
        <taxon>Eukaryota</taxon>
        <taxon>Rhodophyta</taxon>
        <taxon>Florideophyceae</taxon>
        <taxon>Rhodymeniophycidae</taxon>
        <taxon>Gigartinales</taxon>
        <taxon>Gigartinaceae</taxon>
        <taxon>Chondrus</taxon>
    </lineage>
</organism>
<dbReference type="Gramene" id="CDF38338">
    <property type="protein sequence ID" value="CDF38338"/>
    <property type="gene ID" value="CHC_T00000938001"/>
</dbReference>
<dbReference type="Proteomes" id="UP000012073">
    <property type="component" value="Unassembled WGS sequence"/>
</dbReference>
<gene>
    <name evidence="1" type="ORF">CHC_T00000938001</name>
</gene>
<evidence type="ECO:0000313" key="2">
    <source>
        <dbReference type="Proteomes" id="UP000012073"/>
    </source>
</evidence>
<sequence length="90" mass="10045">MCVSPSAAREALLSGFDCEGARVCFSARCSVFEAVGRARSDAIDEEADGRAETQEDEWGAKKLVIDRCLLYEERQEFTCQYKTIAQRRSG</sequence>
<dbReference type="RefSeq" id="XP_005718223.1">
    <property type="nucleotide sequence ID" value="XM_005718166.1"/>
</dbReference>
<protein>
    <submittedName>
        <fullName evidence="1">Uncharacterized protein</fullName>
    </submittedName>
</protein>
<reference evidence="2" key="1">
    <citation type="journal article" date="2013" name="Proc. Natl. Acad. Sci. U.S.A.">
        <title>Genome structure and metabolic features in the red seaweed Chondrus crispus shed light on evolution of the Archaeplastida.</title>
        <authorList>
            <person name="Collen J."/>
            <person name="Porcel B."/>
            <person name="Carre W."/>
            <person name="Ball S.G."/>
            <person name="Chaparro C."/>
            <person name="Tonon T."/>
            <person name="Barbeyron T."/>
            <person name="Michel G."/>
            <person name="Noel B."/>
            <person name="Valentin K."/>
            <person name="Elias M."/>
            <person name="Artiguenave F."/>
            <person name="Arun A."/>
            <person name="Aury J.M."/>
            <person name="Barbosa-Neto J.F."/>
            <person name="Bothwell J.H."/>
            <person name="Bouget F.Y."/>
            <person name="Brillet L."/>
            <person name="Cabello-Hurtado F."/>
            <person name="Capella-Gutierrez S."/>
            <person name="Charrier B."/>
            <person name="Cladiere L."/>
            <person name="Cock J.M."/>
            <person name="Coelho S.M."/>
            <person name="Colleoni C."/>
            <person name="Czjzek M."/>
            <person name="Da Silva C."/>
            <person name="Delage L."/>
            <person name="Denoeud F."/>
            <person name="Deschamps P."/>
            <person name="Dittami S.M."/>
            <person name="Gabaldon T."/>
            <person name="Gachon C.M."/>
            <person name="Groisillier A."/>
            <person name="Herve C."/>
            <person name="Jabbari K."/>
            <person name="Katinka M."/>
            <person name="Kloareg B."/>
            <person name="Kowalczyk N."/>
            <person name="Labadie K."/>
            <person name="Leblanc C."/>
            <person name="Lopez P.J."/>
            <person name="McLachlan D.H."/>
            <person name="Meslet-Cladiere L."/>
            <person name="Moustafa A."/>
            <person name="Nehr Z."/>
            <person name="Nyvall Collen P."/>
            <person name="Panaud O."/>
            <person name="Partensky F."/>
            <person name="Poulain J."/>
            <person name="Rensing S.A."/>
            <person name="Rousvoal S."/>
            <person name="Samson G."/>
            <person name="Symeonidi A."/>
            <person name="Weissenbach J."/>
            <person name="Zambounis A."/>
            <person name="Wincker P."/>
            <person name="Boyen C."/>
        </authorList>
    </citation>
    <scope>NUCLEOTIDE SEQUENCE [LARGE SCALE GENOMIC DNA]</scope>
    <source>
        <strain evidence="2">cv. Stackhouse</strain>
    </source>
</reference>
<dbReference type="AlphaFoldDB" id="R7QKN5"/>